<dbReference type="SFLD" id="SFLDS00019">
    <property type="entry name" value="Glutathione_Transferase_(cytos"/>
    <property type="match status" value="1"/>
</dbReference>
<dbReference type="InterPro" id="IPR010987">
    <property type="entry name" value="Glutathione-S-Trfase_C-like"/>
</dbReference>
<dbReference type="PANTHER" id="PTHR11571">
    <property type="entry name" value="GLUTATHIONE S-TRANSFERASE"/>
    <property type="match status" value="1"/>
</dbReference>
<dbReference type="Gene3D" id="3.40.30.10">
    <property type="entry name" value="Glutaredoxin"/>
    <property type="match status" value="1"/>
</dbReference>
<dbReference type="EC" id="2.5.1.18" evidence="3"/>
<dbReference type="AlphaFoldDB" id="A0A5Q0QPZ9"/>
<dbReference type="PANTHER" id="PTHR11571:SF222">
    <property type="entry name" value="GLUTATHIONE TRANSFERASE"/>
    <property type="match status" value="1"/>
</dbReference>
<dbReference type="InterPro" id="IPR040079">
    <property type="entry name" value="Glutathione_S-Trfase"/>
</dbReference>
<sequence length="223" mass="26139">MAPVLGYWNIRGLAQPIRLLLAYTETSFEDKKYAYGPAPDFDRSAWLKEKNTLGLDFPNLPYYIDDGIKITQSVAIIRHLARKYKLEAETEEDKVRADIIEQQIADIRNNFSRICYNPEFEKLKEEYLKNLPAILKSLSDFLGKRQWFASQDKLTYVDFLVYEVLDHHKHLAPDCLNDFQNLKEFTERFEELPTICKYMQSADFLKYPLNGDMALFGSRTSKK</sequence>
<dbReference type="PROSITE" id="PS50404">
    <property type="entry name" value="GST_NTER"/>
    <property type="match status" value="1"/>
</dbReference>
<evidence type="ECO:0000313" key="10">
    <source>
        <dbReference type="EMBL" id="QGA31143.1"/>
    </source>
</evidence>
<dbReference type="GO" id="GO:0042802">
    <property type="term" value="F:identical protein binding"/>
    <property type="evidence" value="ECO:0007669"/>
    <property type="project" value="UniProtKB-ARBA"/>
</dbReference>
<evidence type="ECO:0000259" key="9">
    <source>
        <dbReference type="PROSITE" id="PS50405"/>
    </source>
</evidence>
<dbReference type="CDD" id="cd03075">
    <property type="entry name" value="GST_N_Mu"/>
    <property type="match status" value="1"/>
</dbReference>
<comment type="function">
    <text evidence="1">Conjugation of reduced glutathione to a wide number of exogenous and endogenous hydrophobic electrophiles.</text>
</comment>
<dbReference type="SUPFAM" id="SSF52833">
    <property type="entry name" value="Thioredoxin-like"/>
    <property type="match status" value="1"/>
</dbReference>
<protein>
    <recommendedName>
        <fullName evidence="6">Glutathione S-transferase</fullName>
        <ecNumber evidence="3">2.5.1.18</ecNumber>
    </recommendedName>
    <alternativeName>
        <fullName evidence="7">GST class-mu</fullName>
    </alternativeName>
</protein>
<comment type="catalytic activity">
    <reaction evidence="5">
        <text>RX + glutathione = an S-substituted glutathione + a halide anion + H(+)</text>
        <dbReference type="Rhea" id="RHEA:16437"/>
        <dbReference type="ChEBI" id="CHEBI:15378"/>
        <dbReference type="ChEBI" id="CHEBI:16042"/>
        <dbReference type="ChEBI" id="CHEBI:17792"/>
        <dbReference type="ChEBI" id="CHEBI:57925"/>
        <dbReference type="ChEBI" id="CHEBI:90779"/>
        <dbReference type="EC" id="2.5.1.18"/>
    </reaction>
</comment>
<dbReference type="InterPro" id="IPR036249">
    <property type="entry name" value="Thioredoxin-like_sf"/>
</dbReference>
<dbReference type="SUPFAM" id="SSF47616">
    <property type="entry name" value="GST C-terminal domain-like"/>
    <property type="match status" value="1"/>
</dbReference>
<reference evidence="10" key="1">
    <citation type="journal article" date="2019" name="Comp. Biochem. Physiol. Part D Genomics Proteomics">
        <title>Identification, genomic organization and expression pattern of glutathione transferase in Pardosa pseudoannulata.</title>
        <authorList>
            <person name="Liu W."/>
            <person name="Tian J."/>
            <person name="Hou N."/>
            <person name="Yu N."/>
            <person name="Zhang Y."/>
            <person name="Liu Z."/>
        </authorList>
    </citation>
    <scope>NUCLEOTIDE SEQUENCE</scope>
</reference>
<evidence type="ECO:0000256" key="7">
    <source>
        <dbReference type="ARBA" id="ARBA00081375"/>
    </source>
</evidence>
<evidence type="ECO:0000256" key="5">
    <source>
        <dbReference type="ARBA" id="ARBA00047960"/>
    </source>
</evidence>
<dbReference type="PRINTS" id="PR01267">
    <property type="entry name" value="GSTRNSFRASEM"/>
</dbReference>
<dbReference type="Pfam" id="PF14497">
    <property type="entry name" value="GST_C_3"/>
    <property type="match status" value="1"/>
</dbReference>
<dbReference type="Pfam" id="PF02798">
    <property type="entry name" value="GST_N"/>
    <property type="match status" value="1"/>
</dbReference>
<evidence type="ECO:0000259" key="8">
    <source>
        <dbReference type="PROSITE" id="PS50404"/>
    </source>
</evidence>
<dbReference type="Gene3D" id="1.20.1050.10">
    <property type="match status" value="1"/>
</dbReference>
<dbReference type="InterPro" id="IPR050213">
    <property type="entry name" value="GST_superfamily"/>
</dbReference>
<dbReference type="SFLD" id="SFLDG00363">
    <property type="entry name" value="AMPS_(cytGST):_Alpha-__Mu-__Pi"/>
    <property type="match status" value="1"/>
</dbReference>
<evidence type="ECO:0000256" key="2">
    <source>
        <dbReference type="ARBA" id="ARBA00005861"/>
    </source>
</evidence>
<evidence type="ECO:0000256" key="6">
    <source>
        <dbReference type="ARBA" id="ARBA00071200"/>
    </source>
</evidence>
<dbReference type="InterPro" id="IPR004045">
    <property type="entry name" value="Glutathione_S-Trfase_N"/>
</dbReference>
<accession>A0A5Q0QPZ9</accession>
<proteinExistence type="evidence at transcript level"/>
<dbReference type="PROSITE" id="PS50405">
    <property type="entry name" value="GST_CTER"/>
    <property type="match status" value="1"/>
</dbReference>
<evidence type="ECO:0000256" key="3">
    <source>
        <dbReference type="ARBA" id="ARBA00012452"/>
    </source>
</evidence>
<dbReference type="GO" id="GO:0006749">
    <property type="term" value="P:glutathione metabolic process"/>
    <property type="evidence" value="ECO:0007669"/>
    <property type="project" value="TreeGrafter"/>
</dbReference>
<organism evidence="10">
    <name type="scientific">Pardosa pseudoannulata</name>
    <dbReference type="NCBI Taxonomy" id="330961"/>
    <lineage>
        <taxon>Eukaryota</taxon>
        <taxon>Metazoa</taxon>
        <taxon>Ecdysozoa</taxon>
        <taxon>Arthropoda</taxon>
        <taxon>Chelicerata</taxon>
        <taxon>Arachnida</taxon>
        <taxon>Araneae</taxon>
        <taxon>Araneomorphae</taxon>
        <taxon>Entelegynae</taxon>
        <taxon>Lycosoidea</taxon>
        <taxon>Lycosidae</taxon>
        <taxon>Pardosa</taxon>
    </lineage>
</organism>
<dbReference type="SFLD" id="SFLDG01205">
    <property type="entry name" value="AMPS.1"/>
    <property type="match status" value="1"/>
</dbReference>
<keyword evidence="4 10" id="KW-0808">Transferase</keyword>
<dbReference type="InterPro" id="IPR036282">
    <property type="entry name" value="Glutathione-S-Trfase_C_sf"/>
</dbReference>
<feature type="domain" description="GST C-terminal" evidence="9">
    <location>
        <begin position="90"/>
        <end position="209"/>
    </location>
</feature>
<feature type="domain" description="GST N-terminal" evidence="8">
    <location>
        <begin position="1"/>
        <end position="88"/>
    </location>
</feature>
<evidence type="ECO:0000256" key="4">
    <source>
        <dbReference type="ARBA" id="ARBA00022679"/>
    </source>
</evidence>
<dbReference type="FunFam" id="3.40.30.10:FF:000019">
    <property type="entry name" value="Glutathione S-transferase Mu"/>
    <property type="match status" value="1"/>
</dbReference>
<name>A0A5Q0QPZ9_9ARAC</name>
<dbReference type="GO" id="GO:0004364">
    <property type="term" value="F:glutathione transferase activity"/>
    <property type="evidence" value="ECO:0007669"/>
    <property type="project" value="UniProtKB-EC"/>
</dbReference>
<dbReference type="FunFam" id="1.20.1050.10:FF:000003">
    <property type="entry name" value="Glutathione S-transferase 2"/>
    <property type="match status" value="1"/>
</dbReference>
<comment type="similarity">
    <text evidence="2">Belongs to the GST superfamily. Mu family.</text>
</comment>
<dbReference type="InterPro" id="IPR004046">
    <property type="entry name" value="GST_C"/>
</dbReference>
<dbReference type="InterPro" id="IPR003081">
    <property type="entry name" value="GST_mu"/>
</dbReference>
<dbReference type="EMBL" id="MN311431">
    <property type="protein sequence ID" value="QGA31143.1"/>
    <property type="molecule type" value="mRNA"/>
</dbReference>
<evidence type="ECO:0000256" key="1">
    <source>
        <dbReference type="ARBA" id="ARBA00003701"/>
    </source>
</evidence>